<evidence type="ECO:0000256" key="1">
    <source>
        <dbReference type="ARBA" id="ARBA00009986"/>
    </source>
</evidence>
<dbReference type="Proteomes" id="UP001213000">
    <property type="component" value="Unassembled WGS sequence"/>
</dbReference>
<dbReference type="Gene3D" id="3.40.605.10">
    <property type="entry name" value="Aldehyde Dehydrogenase, Chain A, domain 1"/>
    <property type="match status" value="1"/>
</dbReference>
<evidence type="ECO:0000256" key="4">
    <source>
        <dbReference type="PIRNR" id="PIRNR036492"/>
    </source>
</evidence>
<comment type="similarity">
    <text evidence="1 4 7">Belongs to the aldehyde dehydrogenase family.</text>
</comment>
<dbReference type="FunFam" id="3.40.605.10:FF:000004">
    <property type="entry name" value="Aldehyde dehydrogenase"/>
    <property type="match status" value="1"/>
</dbReference>
<sequence>MAELKYTPVEEIEKIQATLRNTFRSGKSKNIEYRKYQLLQLAYMVKDNTQRFQDALAADLGRPPFESQFLEIGSSIVEARTAWANVDKWAKPEKPGFSINSTPMRPVIYKEPKGVVLIISPFNYPMWLCMSPLAGAIAAGNAVVIKPAETAPNVSALFAELIPKYLDPELVAVVNGGIPETTRLLELPWDHILYTGGGRVARIVSAAAAKHLTPVSLELGGKSPVFVDPNCDLETTAKRIMWGKVVNAGQTCVAPDYVLVPRDFQDKFVNALKEACDKFYPESVSTPGIYSRLITPQAFRRVKGLLDNTKGKVVFGGEADEATKFIAPTVVKDCSFDDSLMSEEIFGPVLPVIPVENVEEAITYVNNNDHPLALYVFSRDDAYKQKVFSRTQSGAAIANEVVLHPGIEGLPFGGIGPSGSGYHTGKYSFDMFTHLRASMDTPSWIDRILGFRFPPYSDQSFKGASRLVKSLPPRPTGPPRVEAVNGSATRKWWGKWFILAFALTIAGGLTNRVKILGALMPVVYRGERVVG</sequence>
<dbReference type="InterPro" id="IPR016162">
    <property type="entry name" value="Ald_DH_N"/>
</dbReference>
<keyword evidence="3" id="KW-0520">NAD</keyword>
<evidence type="ECO:0000256" key="3">
    <source>
        <dbReference type="ARBA" id="ARBA00023027"/>
    </source>
</evidence>
<name>A0AAD5VXU3_9AGAR</name>
<keyword evidence="10" id="KW-1185">Reference proteome</keyword>
<dbReference type="SUPFAM" id="SSF53720">
    <property type="entry name" value="ALDH-like"/>
    <property type="match status" value="1"/>
</dbReference>
<dbReference type="InterPro" id="IPR016163">
    <property type="entry name" value="Ald_DH_C"/>
</dbReference>
<feature type="domain" description="Aldehyde dehydrogenase" evidence="8">
    <location>
        <begin position="5"/>
        <end position="436"/>
    </location>
</feature>
<dbReference type="InterPro" id="IPR029510">
    <property type="entry name" value="Ald_DH_CS_GLU"/>
</dbReference>
<organism evidence="9 10">
    <name type="scientific">Leucocoprinus birnbaumii</name>
    <dbReference type="NCBI Taxonomy" id="56174"/>
    <lineage>
        <taxon>Eukaryota</taxon>
        <taxon>Fungi</taxon>
        <taxon>Dikarya</taxon>
        <taxon>Basidiomycota</taxon>
        <taxon>Agaricomycotina</taxon>
        <taxon>Agaricomycetes</taxon>
        <taxon>Agaricomycetidae</taxon>
        <taxon>Agaricales</taxon>
        <taxon>Agaricineae</taxon>
        <taxon>Agaricaceae</taxon>
        <taxon>Leucocoprinus</taxon>
    </lineage>
</organism>
<dbReference type="PANTHER" id="PTHR43570">
    <property type="entry name" value="ALDEHYDE DEHYDROGENASE"/>
    <property type="match status" value="1"/>
</dbReference>
<gene>
    <name evidence="9" type="ORF">NP233_g4210</name>
</gene>
<dbReference type="GO" id="GO:0005737">
    <property type="term" value="C:cytoplasm"/>
    <property type="evidence" value="ECO:0007669"/>
    <property type="project" value="TreeGrafter"/>
</dbReference>
<proteinExistence type="inferred from homology"/>
<evidence type="ECO:0000259" key="8">
    <source>
        <dbReference type="Pfam" id="PF00171"/>
    </source>
</evidence>
<protein>
    <recommendedName>
        <fullName evidence="4">Aldehyde dehydrogenase</fullName>
    </recommendedName>
</protein>
<dbReference type="PROSITE" id="PS00070">
    <property type="entry name" value="ALDEHYDE_DEHYDR_CYS"/>
    <property type="match status" value="1"/>
</dbReference>
<feature type="active site" evidence="5 6">
    <location>
        <position position="218"/>
    </location>
</feature>
<dbReference type="EMBL" id="JANIEX010000222">
    <property type="protein sequence ID" value="KAJ3570722.1"/>
    <property type="molecule type" value="Genomic_DNA"/>
</dbReference>
<accession>A0AAD5VXU3</accession>
<dbReference type="GO" id="GO:0006081">
    <property type="term" value="P:aldehyde metabolic process"/>
    <property type="evidence" value="ECO:0007669"/>
    <property type="project" value="InterPro"/>
</dbReference>
<dbReference type="CDD" id="cd07135">
    <property type="entry name" value="ALDH_F14-YMR110C"/>
    <property type="match status" value="1"/>
</dbReference>
<feature type="active site" evidence="5">
    <location>
        <position position="252"/>
    </location>
</feature>
<dbReference type="PROSITE" id="PS00687">
    <property type="entry name" value="ALDEHYDE_DEHYDR_GLU"/>
    <property type="match status" value="1"/>
</dbReference>
<dbReference type="InterPro" id="IPR012394">
    <property type="entry name" value="Aldehyde_DH_NAD(P)"/>
</dbReference>
<reference evidence="9" key="1">
    <citation type="submission" date="2022-07" db="EMBL/GenBank/DDBJ databases">
        <title>Genome Sequence of Leucocoprinus birnbaumii.</title>
        <authorList>
            <person name="Buettner E."/>
        </authorList>
    </citation>
    <scope>NUCLEOTIDE SEQUENCE</scope>
    <source>
        <strain evidence="9">VT141</strain>
    </source>
</reference>
<keyword evidence="2 4" id="KW-0560">Oxidoreductase</keyword>
<evidence type="ECO:0000256" key="2">
    <source>
        <dbReference type="ARBA" id="ARBA00023002"/>
    </source>
</evidence>
<dbReference type="InterPro" id="IPR016160">
    <property type="entry name" value="Ald_DH_CS_CYS"/>
</dbReference>
<dbReference type="PIRSF" id="PIRSF036492">
    <property type="entry name" value="ALDH"/>
    <property type="match status" value="1"/>
</dbReference>
<dbReference type="InterPro" id="IPR015590">
    <property type="entry name" value="Aldehyde_DH_dom"/>
</dbReference>
<evidence type="ECO:0000313" key="9">
    <source>
        <dbReference type="EMBL" id="KAJ3570722.1"/>
    </source>
</evidence>
<comment type="caution">
    <text evidence="9">The sequence shown here is derived from an EMBL/GenBank/DDBJ whole genome shotgun (WGS) entry which is preliminary data.</text>
</comment>
<evidence type="ECO:0000256" key="7">
    <source>
        <dbReference type="RuleBase" id="RU003345"/>
    </source>
</evidence>
<evidence type="ECO:0000313" key="10">
    <source>
        <dbReference type="Proteomes" id="UP001213000"/>
    </source>
</evidence>
<dbReference type="Gene3D" id="3.40.309.10">
    <property type="entry name" value="Aldehyde Dehydrogenase, Chain A, domain 2"/>
    <property type="match status" value="1"/>
</dbReference>
<dbReference type="PANTHER" id="PTHR43570:SF16">
    <property type="entry name" value="ALDEHYDE DEHYDROGENASE TYPE III, ISOFORM Q"/>
    <property type="match status" value="1"/>
</dbReference>
<evidence type="ECO:0000256" key="5">
    <source>
        <dbReference type="PIRSR" id="PIRSR036492-1"/>
    </source>
</evidence>
<dbReference type="InterPro" id="IPR016161">
    <property type="entry name" value="Ald_DH/histidinol_DH"/>
</dbReference>
<dbReference type="FunFam" id="3.40.309.10:FF:000025">
    <property type="entry name" value="Aldehyde dehydrogenase"/>
    <property type="match status" value="1"/>
</dbReference>
<dbReference type="GO" id="GO:0004029">
    <property type="term" value="F:aldehyde dehydrogenase (NAD+) activity"/>
    <property type="evidence" value="ECO:0007669"/>
    <property type="project" value="TreeGrafter"/>
</dbReference>
<dbReference type="AlphaFoldDB" id="A0AAD5VXU3"/>
<dbReference type="Pfam" id="PF00171">
    <property type="entry name" value="Aldedh"/>
    <property type="match status" value="1"/>
</dbReference>
<evidence type="ECO:0000256" key="6">
    <source>
        <dbReference type="PROSITE-ProRule" id="PRU10007"/>
    </source>
</evidence>